<evidence type="ECO:0000256" key="1">
    <source>
        <dbReference type="SAM" id="MobiDB-lite"/>
    </source>
</evidence>
<dbReference type="HOGENOM" id="CLU_723305_0_0_6"/>
<dbReference type="EMBL" id="DF196819">
    <property type="protein sequence ID" value="GAD29793.1"/>
    <property type="molecule type" value="Genomic_DNA"/>
</dbReference>
<feature type="region of interest" description="Disordered" evidence="1">
    <location>
        <begin position="357"/>
        <end position="382"/>
    </location>
</feature>
<evidence type="ECO:0000313" key="3">
    <source>
        <dbReference type="Proteomes" id="UP000030675"/>
    </source>
</evidence>
<proteinExistence type="predicted"/>
<sequence>MWAPSFNEDAKDTDFFDTGIKITVSPLSKYDNLIKTVEVLDELSNLSGKPLNEQLTSSSDVLVDIFTSLIVKWELFGEDVEVSPNDCMAILKYYPYMINLLGTFIKNEANFFPEVSGHDDNIPEQVKGIVNVLIPCKTSKGLKAHYFSGAYISFDVDEMFEVEFERRLSKLKTTKAIAKLFSDYANGWDEEFFGEEFSNDALYEILAQYQYKELLDQIMCMVIRDKKTTDESVVKAAEYIFATTRLNTPNDKGDTLKQNLEFRRNKARIKIGEEYQKLLDAEKMHPDIEEYIQLYATTLHLRNPVIDRRKPEPINTSNLFHHFNYLGRDLKPCEYKAIVSMDDAYCNAIGEILNEMNERDKPKETAGDKRQQIERRNGGNGR</sequence>
<evidence type="ECO:0000313" key="2">
    <source>
        <dbReference type="EMBL" id="GAD29793.1"/>
    </source>
</evidence>
<dbReference type="AlphaFoldDB" id="A0A0U1P5N4"/>
<protein>
    <submittedName>
        <fullName evidence="2">Uncharacterized protein</fullName>
    </submittedName>
</protein>
<dbReference type="Proteomes" id="UP000030675">
    <property type="component" value="Unassembled WGS sequence"/>
</dbReference>
<name>A0A0U1P5N4_PHOLE</name>
<gene>
    <name evidence="2" type="ORF">PLEI_1446</name>
</gene>
<reference evidence="3" key="1">
    <citation type="submission" date="2012-12" db="EMBL/GenBank/DDBJ databases">
        <title>Genome Sequence of Photobacterium leiognathi lrivu.4.1.</title>
        <authorList>
            <person name="Urbanczyk H."/>
            <person name="Ogura Y."/>
            <person name="Hayashi T."/>
            <person name="Dunlap P.V."/>
        </authorList>
    </citation>
    <scope>NUCLEOTIDE SEQUENCE [LARGE SCALE GENOMIC DNA]</scope>
    <source>
        <strain evidence="3">lrivu.4.1</strain>
    </source>
</reference>
<organism evidence="2 3">
    <name type="scientific">Photobacterium leiognathi lrivu.4.1</name>
    <dbReference type="NCBI Taxonomy" id="1248232"/>
    <lineage>
        <taxon>Bacteria</taxon>
        <taxon>Pseudomonadati</taxon>
        <taxon>Pseudomonadota</taxon>
        <taxon>Gammaproteobacteria</taxon>
        <taxon>Vibrionales</taxon>
        <taxon>Vibrionaceae</taxon>
        <taxon>Photobacterium</taxon>
    </lineage>
</organism>
<accession>A0A0U1P5N4</accession>